<gene>
    <name evidence="5" type="ORF">CEG18_15390</name>
</gene>
<reference evidence="5 6" key="1">
    <citation type="submission" date="2017-06" db="EMBL/GenBank/DDBJ databases">
        <title>Draft genome of Pseudomonas nitroreducens DF05.</title>
        <authorList>
            <person name="Iyer R."/>
        </authorList>
    </citation>
    <scope>NUCLEOTIDE SEQUENCE [LARGE SCALE GENOMIC DNA]</scope>
    <source>
        <strain evidence="5 6">DF05</strain>
    </source>
</reference>
<organism evidence="5 6">
    <name type="scientific">Pseudomonas nitroreducens</name>
    <dbReference type="NCBI Taxonomy" id="46680"/>
    <lineage>
        <taxon>Bacteria</taxon>
        <taxon>Pseudomonadati</taxon>
        <taxon>Pseudomonadota</taxon>
        <taxon>Gammaproteobacteria</taxon>
        <taxon>Pseudomonadales</taxon>
        <taxon>Pseudomonadaceae</taxon>
        <taxon>Pseudomonas</taxon>
    </lineage>
</organism>
<dbReference type="PANTHER" id="PTHR34596:SF2">
    <property type="entry name" value="CHITOPORIN"/>
    <property type="match status" value="1"/>
</dbReference>
<dbReference type="PANTHER" id="PTHR34596">
    <property type="entry name" value="CHITOPORIN"/>
    <property type="match status" value="1"/>
</dbReference>
<dbReference type="eggNOG" id="ENOG50337UY">
    <property type="taxonomic scope" value="Bacteria"/>
</dbReference>
<dbReference type="Pfam" id="PF03573">
    <property type="entry name" value="OprD"/>
    <property type="match status" value="1"/>
</dbReference>
<feature type="signal peptide" evidence="4">
    <location>
        <begin position="1"/>
        <end position="27"/>
    </location>
</feature>
<dbReference type="Proteomes" id="UP000198145">
    <property type="component" value="Unassembled WGS sequence"/>
</dbReference>
<keyword evidence="3 4" id="KW-0732">Signal</keyword>
<dbReference type="GO" id="GO:0015288">
    <property type="term" value="F:porin activity"/>
    <property type="evidence" value="ECO:0007669"/>
    <property type="project" value="TreeGrafter"/>
</dbReference>
<evidence type="ECO:0000256" key="3">
    <source>
        <dbReference type="ARBA" id="ARBA00022729"/>
    </source>
</evidence>
<proteinExistence type="inferred from homology"/>
<dbReference type="InterPro" id="IPR023614">
    <property type="entry name" value="Porin_dom_sf"/>
</dbReference>
<dbReference type="GO" id="GO:0016020">
    <property type="term" value="C:membrane"/>
    <property type="evidence" value="ECO:0007669"/>
    <property type="project" value="InterPro"/>
</dbReference>
<sequence length="446" mass="48171">MSAFRLSARVSMLGAIVAGIPFQLAHAAVVSDQSEATGFIEGSSASLLMRNYYYNSDRKSGDRDRKDWTQGFTLNYSSGFTQGTVGFGVEAFGNWGIRLDGGAGTSGTGNLPVRDDGSPESEYGRAGGAVKLRVSKTELRWGDLQPTAPVFAAGGTRLFPQTATGFNILSSEIDGLDLDGGHFTGGNGPVTTNGDHGIWASYANVEASSIDYVGGKYAVNDTLNFSLYASKLEDVWRQYYGNANYTLPLADDQSLNFDFNLYRTNDDGSAKAGEISNTTWSAAAAYSFLAAHTLTLAYQKVHGDTPFDYVAFGVNGPGDTADSIFLANSIQYSDFNGPEEKSWQLRYDLAMATYGIPGLSFMARYVNGHGIDGTKMAADSPYRGYGYGEDGKHHETNLEARYVVQSGPAKDLSFRLREAIHRGNADQVEGDVNEFRLIVDYPLSIL</sequence>
<evidence type="ECO:0000256" key="1">
    <source>
        <dbReference type="ARBA" id="ARBA00009075"/>
    </source>
</evidence>
<evidence type="ECO:0000313" key="5">
    <source>
        <dbReference type="EMBL" id="OWP49823.1"/>
    </source>
</evidence>
<dbReference type="Gene3D" id="2.40.160.10">
    <property type="entry name" value="Porin"/>
    <property type="match status" value="1"/>
</dbReference>
<dbReference type="AlphaFoldDB" id="A0A246F8C1"/>
<accession>A0A246F8C1</accession>
<dbReference type="InterPro" id="IPR005318">
    <property type="entry name" value="OM_porin_bac"/>
</dbReference>
<feature type="chain" id="PRO_5013213006" evidence="4">
    <location>
        <begin position="28"/>
        <end position="446"/>
    </location>
</feature>
<protein>
    <submittedName>
        <fullName evidence="5">Outer membrane porin, OprD family</fullName>
    </submittedName>
</protein>
<dbReference type="EMBL" id="NJBA01000005">
    <property type="protein sequence ID" value="OWP49823.1"/>
    <property type="molecule type" value="Genomic_DNA"/>
</dbReference>
<comment type="similarity">
    <text evidence="1">Belongs to the outer membrane porin (Opr) (TC 1.B.25) family.</text>
</comment>
<evidence type="ECO:0000256" key="2">
    <source>
        <dbReference type="ARBA" id="ARBA00022448"/>
    </source>
</evidence>
<name>A0A246F8C1_PSENT</name>
<dbReference type="STRING" id="46680.GCA_000807755_00616"/>
<keyword evidence="2" id="KW-0813">Transport</keyword>
<evidence type="ECO:0000313" key="6">
    <source>
        <dbReference type="Proteomes" id="UP000198145"/>
    </source>
</evidence>
<evidence type="ECO:0000256" key="4">
    <source>
        <dbReference type="SAM" id="SignalP"/>
    </source>
</evidence>
<comment type="caution">
    <text evidence="5">The sequence shown here is derived from an EMBL/GenBank/DDBJ whole genome shotgun (WGS) entry which is preliminary data.</text>
</comment>